<dbReference type="Pfam" id="PF24461">
    <property type="entry name" value="DUF7576"/>
    <property type="match status" value="1"/>
</dbReference>
<comment type="caution">
    <text evidence="1">The sequence shown here is derived from an EMBL/GenBank/DDBJ whole genome shotgun (WGS) entry which is preliminary data.</text>
</comment>
<dbReference type="EMBL" id="JBHSWU010000831">
    <property type="protein sequence ID" value="MFC6726007.1"/>
    <property type="molecule type" value="Genomic_DNA"/>
</dbReference>
<reference evidence="1 2" key="1">
    <citation type="journal article" date="2019" name="Int. J. Syst. Evol. Microbiol.">
        <title>The Global Catalogue of Microorganisms (GCM) 10K type strain sequencing project: providing services to taxonomists for standard genome sequencing and annotation.</title>
        <authorList>
            <consortium name="The Broad Institute Genomics Platform"/>
            <consortium name="The Broad Institute Genome Sequencing Center for Infectious Disease"/>
            <person name="Wu L."/>
            <person name="Ma J."/>
        </authorList>
    </citation>
    <scope>NUCLEOTIDE SEQUENCE [LARGE SCALE GENOMIC DNA]</scope>
    <source>
        <strain evidence="1 2">NBRC 111368</strain>
    </source>
</reference>
<evidence type="ECO:0000313" key="1">
    <source>
        <dbReference type="EMBL" id="MFC6726007.1"/>
    </source>
</evidence>
<protein>
    <submittedName>
        <fullName evidence="1">Uncharacterized protein</fullName>
    </submittedName>
</protein>
<keyword evidence="2" id="KW-1185">Reference proteome</keyword>
<dbReference type="Proteomes" id="UP001596328">
    <property type="component" value="Unassembled WGS sequence"/>
</dbReference>
<organism evidence="1 2">
    <name type="scientific">Halobium palmae</name>
    <dbReference type="NCBI Taxonomy" id="1776492"/>
    <lineage>
        <taxon>Archaea</taxon>
        <taxon>Methanobacteriati</taxon>
        <taxon>Methanobacteriota</taxon>
        <taxon>Stenosarchaea group</taxon>
        <taxon>Halobacteria</taxon>
        <taxon>Halobacteriales</taxon>
        <taxon>Haloferacaceae</taxon>
        <taxon>Halobium</taxon>
    </lineage>
</organism>
<proteinExistence type="predicted"/>
<gene>
    <name evidence="1" type="ORF">ACFQE1_16885</name>
</gene>
<dbReference type="InterPro" id="IPR055998">
    <property type="entry name" value="DUF7576"/>
</dbReference>
<name>A0ABD5S4Q0_9EURY</name>
<evidence type="ECO:0000313" key="2">
    <source>
        <dbReference type="Proteomes" id="UP001596328"/>
    </source>
</evidence>
<sequence>MQDEPGTPFFTTCDRCDEPFEPETSYPVVTDRSNGSIELYSFCDEECRSEWKDDA</sequence>
<accession>A0ABD5S4Q0</accession>
<dbReference type="AlphaFoldDB" id="A0ABD5S4Q0"/>